<gene>
    <name evidence="9" type="ORF">CPEL01642_LOCUS20819</name>
</gene>
<evidence type="ECO:0000256" key="3">
    <source>
        <dbReference type="ARBA" id="ARBA00022692"/>
    </source>
</evidence>
<proteinExistence type="predicted"/>
<feature type="compositionally biased region" description="Basic and acidic residues" evidence="6">
    <location>
        <begin position="1"/>
        <end position="18"/>
    </location>
</feature>
<evidence type="ECO:0000256" key="5">
    <source>
        <dbReference type="ARBA" id="ARBA00023136"/>
    </source>
</evidence>
<sequence length="306" mass="31535">MAEAEARALAEAEAKDQPEAETQPEEALGPLDPKPGTPLRAVNALLPFGMVMAASFLGMVLQGLAQISVLPAATRPAANVVNALRFADSVTALLWGSVGGWLAALALVLSQRLLSLGEAMEAWMEGMKDVLEPCFVLLLAWGLGSVIGLVKTADFLARVLYVGLPRWALPALVSLLAHAISYACGSSFGTMGIILPLVGPLAMKLGGGSDYLLHCIGSVLGGAVFGNICSPISDTTILTVLATRCGLQEHVNTISPYAFLVSAIALILGSLPVGLGLYGPLMGLALGTAALVGIVMIMGKPVHSDE</sequence>
<accession>A0A7S0Q8N7</accession>
<dbReference type="Pfam" id="PF03553">
    <property type="entry name" value="Na_H_antiporter"/>
    <property type="match status" value="1"/>
</dbReference>
<evidence type="ECO:0000256" key="4">
    <source>
        <dbReference type="ARBA" id="ARBA00022989"/>
    </source>
</evidence>
<keyword evidence="4 7" id="KW-1133">Transmembrane helix</keyword>
<name>A0A7S0Q8N7_9EUKA</name>
<keyword evidence="2" id="KW-1003">Cell membrane</keyword>
<dbReference type="GO" id="GO:0005886">
    <property type="term" value="C:plasma membrane"/>
    <property type="evidence" value="ECO:0007669"/>
    <property type="project" value="UniProtKB-SubCell"/>
</dbReference>
<dbReference type="AlphaFoldDB" id="A0A7S0Q8N7"/>
<feature type="transmembrane region" description="Helical" evidence="7">
    <location>
        <begin position="254"/>
        <end position="275"/>
    </location>
</feature>
<keyword evidence="5 7" id="KW-0472">Membrane</keyword>
<evidence type="ECO:0000256" key="6">
    <source>
        <dbReference type="SAM" id="MobiDB-lite"/>
    </source>
</evidence>
<feature type="transmembrane region" description="Helical" evidence="7">
    <location>
        <begin position="211"/>
        <end position="233"/>
    </location>
</feature>
<organism evidence="9">
    <name type="scientific">Coccolithus braarudii</name>
    <dbReference type="NCBI Taxonomy" id="221442"/>
    <lineage>
        <taxon>Eukaryota</taxon>
        <taxon>Haptista</taxon>
        <taxon>Haptophyta</taxon>
        <taxon>Prymnesiophyceae</taxon>
        <taxon>Coccolithales</taxon>
        <taxon>Coccolithaceae</taxon>
        <taxon>Coccolithus</taxon>
    </lineage>
</organism>
<feature type="transmembrane region" description="Helical" evidence="7">
    <location>
        <begin position="171"/>
        <end position="199"/>
    </location>
</feature>
<feature type="transmembrane region" description="Helical" evidence="7">
    <location>
        <begin position="44"/>
        <end position="65"/>
    </location>
</feature>
<evidence type="ECO:0000256" key="1">
    <source>
        <dbReference type="ARBA" id="ARBA00004651"/>
    </source>
</evidence>
<feature type="transmembrane region" description="Helical" evidence="7">
    <location>
        <begin position="130"/>
        <end position="150"/>
    </location>
</feature>
<dbReference type="PANTHER" id="PTHR43478:SF1">
    <property type="entry name" value="NA+_H+ ANTIPORTER NHAC-LIKE C-TERMINAL DOMAIN-CONTAINING PROTEIN"/>
    <property type="match status" value="1"/>
</dbReference>
<evidence type="ECO:0000256" key="2">
    <source>
        <dbReference type="ARBA" id="ARBA00022475"/>
    </source>
</evidence>
<comment type="subcellular location">
    <subcellularLocation>
        <location evidence="1">Cell membrane</location>
        <topology evidence="1">Multi-pass membrane protein</topology>
    </subcellularLocation>
</comment>
<evidence type="ECO:0000259" key="8">
    <source>
        <dbReference type="Pfam" id="PF03553"/>
    </source>
</evidence>
<keyword evidence="3 7" id="KW-0812">Transmembrane</keyword>
<feature type="transmembrane region" description="Helical" evidence="7">
    <location>
        <begin position="281"/>
        <end position="299"/>
    </location>
</feature>
<reference evidence="9" key="1">
    <citation type="submission" date="2021-01" db="EMBL/GenBank/DDBJ databases">
        <authorList>
            <person name="Corre E."/>
            <person name="Pelletier E."/>
            <person name="Niang G."/>
            <person name="Scheremetjew M."/>
            <person name="Finn R."/>
            <person name="Kale V."/>
            <person name="Holt S."/>
            <person name="Cochrane G."/>
            <person name="Meng A."/>
            <person name="Brown T."/>
            <person name="Cohen L."/>
        </authorList>
    </citation>
    <scope>NUCLEOTIDE SEQUENCE</scope>
    <source>
        <strain evidence="9">PLY182g</strain>
    </source>
</reference>
<dbReference type="PANTHER" id="PTHR43478">
    <property type="entry name" value="NA+/H+ ANTIPORTER-RELATED"/>
    <property type="match status" value="1"/>
</dbReference>
<feature type="domain" description="Na+/H+ antiporter NhaC-like C-terminal" evidence="8">
    <location>
        <begin position="75"/>
        <end position="268"/>
    </location>
</feature>
<feature type="transmembrane region" description="Helical" evidence="7">
    <location>
        <begin position="86"/>
        <end position="110"/>
    </location>
</feature>
<dbReference type="InterPro" id="IPR018461">
    <property type="entry name" value="Na/H_Antiport_NhaC-like_C"/>
</dbReference>
<feature type="region of interest" description="Disordered" evidence="6">
    <location>
        <begin position="1"/>
        <end position="35"/>
    </location>
</feature>
<dbReference type="EMBL" id="HBEY01043497">
    <property type="protein sequence ID" value="CAD8617438.1"/>
    <property type="molecule type" value="Transcribed_RNA"/>
</dbReference>
<evidence type="ECO:0000256" key="7">
    <source>
        <dbReference type="SAM" id="Phobius"/>
    </source>
</evidence>
<protein>
    <recommendedName>
        <fullName evidence="8">Na+/H+ antiporter NhaC-like C-terminal domain-containing protein</fullName>
    </recommendedName>
</protein>
<evidence type="ECO:0000313" key="9">
    <source>
        <dbReference type="EMBL" id="CAD8617438.1"/>
    </source>
</evidence>